<feature type="transmembrane region" description="Helical" evidence="1">
    <location>
        <begin position="6"/>
        <end position="39"/>
    </location>
</feature>
<dbReference type="GO" id="GO:0005886">
    <property type="term" value="C:plasma membrane"/>
    <property type="evidence" value="ECO:0007669"/>
    <property type="project" value="TreeGrafter"/>
</dbReference>
<evidence type="ECO:0000256" key="1">
    <source>
        <dbReference type="SAM" id="Phobius"/>
    </source>
</evidence>
<dbReference type="AlphaFoldDB" id="A0A1H8FBY3"/>
<gene>
    <name evidence="2" type="ORF">SAMN05216454_10273</name>
</gene>
<dbReference type="RefSeq" id="WP_091973939.1">
    <property type="nucleotide sequence ID" value="NZ_FODF01000002.1"/>
</dbReference>
<sequence length="131" mass="15237">MRVVLVIIGFISLLLGMIGIFLPVLPTVPFLLLSSWCFAKGSDKFYKWFISTKIYKKHLESFEKEKSMTLETKIKILSITTVMLLFVIYKYNILAMRLTIIALILVKYYYFIAVIKTKDSKKSEYISEDVS</sequence>
<dbReference type="PIRSF" id="PIRSF016789">
    <property type="entry name" value="DUF454"/>
    <property type="match status" value="1"/>
</dbReference>
<feature type="transmembrane region" description="Helical" evidence="1">
    <location>
        <begin position="98"/>
        <end position="115"/>
    </location>
</feature>
<keyword evidence="1" id="KW-0812">Transmembrane</keyword>
<keyword evidence="1" id="KW-1133">Transmembrane helix</keyword>
<evidence type="ECO:0000313" key="3">
    <source>
        <dbReference type="Proteomes" id="UP000199512"/>
    </source>
</evidence>
<evidence type="ECO:0008006" key="4">
    <source>
        <dbReference type="Google" id="ProtNLM"/>
    </source>
</evidence>
<dbReference type="PANTHER" id="PTHR35813:SF1">
    <property type="entry name" value="INNER MEMBRANE PROTEIN YBAN"/>
    <property type="match status" value="1"/>
</dbReference>
<evidence type="ECO:0000313" key="2">
    <source>
        <dbReference type="EMBL" id="SEN29333.1"/>
    </source>
</evidence>
<dbReference type="InterPro" id="IPR007401">
    <property type="entry name" value="DUF454"/>
</dbReference>
<dbReference type="OrthoDB" id="5690292at2"/>
<reference evidence="2 3" key="1">
    <citation type="submission" date="2016-10" db="EMBL/GenBank/DDBJ databases">
        <authorList>
            <person name="de Groot N.N."/>
        </authorList>
    </citation>
    <scope>NUCLEOTIDE SEQUENCE [LARGE SCALE GENOMIC DNA]</scope>
    <source>
        <strain evidence="2 3">Calf135</strain>
    </source>
</reference>
<proteinExistence type="predicted"/>
<keyword evidence="3" id="KW-1185">Reference proteome</keyword>
<dbReference type="STRING" id="215200.SAMN05216454_10273"/>
<dbReference type="Pfam" id="PF04304">
    <property type="entry name" value="DUF454"/>
    <property type="match status" value="1"/>
</dbReference>
<dbReference type="PANTHER" id="PTHR35813">
    <property type="entry name" value="INNER MEMBRANE PROTEIN YBAN"/>
    <property type="match status" value="1"/>
</dbReference>
<dbReference type="Proteomes" id="UP000199512">
    <property type="component" value="Unassembled WGS sequence"/>
</dbReference>
<protein>
    <recommendedName>
        <fullName evidence="4">DUF454 domain-containing protein</fullName>
    </recommendedName>
</protein>
<dbReference type="EMBL" id="FODF01000002">
    <property type="protein sequence ID" value="SEN29333.1"/>
    <property type="molecule type" value="Genomic_DNA"/>
</dbReference>
<name>A0A1H8FBY3_9FIRM</name>
<accession>A0A1H8FBY3</accession>
<organism evidence="2 3">
    <name type="scientific">Peptostreptococcus russellii</name>
    <dbReference type="NCBI Taxonomy" id="215200"/>
    <lineage>
        <taxon>Bacteria</taxon>
        <taxon>Bacillati</taxon>
        <taxon>Bacillota</taxon>
        <taxon>Clostridia</taxon>
        <taxon>Peptostreptococcales</taxon>
        <taxon>Peptostreptococcaceae</taxon>
        <taxon>Peptostreptococcus</taxon>
    </lineage>
</organism>
<keyword evidence="1" id="KW-0472">Membrane</keyword>